<evidence type="ECO:0000256" key="1">
    <source>
        <dbReference type="ARBA" id="ARBA00022705"/>
    </source>
</evidence>
<accession>A0ABW0AVL9</accession>
<dbReference type="InterPro" id="IPR036185">
    <property type="entry name" value="DNA_heli_DnaB-like_N_sf"/>
</dbReference>
<dbReference type="EMBL" id="JBHSKP010000058">
    <property type="protein sequence ID" value="MFC5157020.1"/>
    <property type="molecule type" value="Genomic_DNA"/>
</dbReference>
<keyword evidence="1" id="KW-0235">DNA replication</keyword>
<dbReference type="Gene3D" id="1.10.860.10">
    <property type="entry name" value="DNAb Helicase, Chain A"/>
    <property type="match status" value="1"/>
</dbReference>
<dbReference type="Gene3D" id="3.40.50.300">
    <property type="entry name" value="P-loop containing nucleotide triphosphate hydrolases"/>
    <property type="match status" value="1"/>
</dbReference>
<dbReference type="InterPro" id="IPR016136">
    <property type="entry name" value="DNA_helicase_N/primase_C"/>
</dbReference>
<dbReference type="InterPro" id="IPR007693">
    <property type="entry name" value="DNA_helicase_DnaB-like_N"/>
</dbReference>
<keyword evidence="5" id="KW-1185">Reference proteome</keyword>
<dbReference type="Pfam" id="PF00772">
    <property type="entry name" value="DnaB"/>
    <property type="match status" value="1"/>
</dbReference>
<evidence type="ECO:0000313" key="4">
    <source>
        <dbReference type="EMBL" id="MFC5157020.1"/>
    </source>
</evidence>
<dbReference type="PANTHER" id="PTHR30153">
    <property type="entry name" value="REPLICATIVE DNA HELICASE DNAB"/>
    <property type="match status" value="1"/>
</dbReference>
<feature type="domain" description="DNA helicase DnaB-like N-terminal" evidence="3">
    <location>
        <begin position="13"/>
        <end position="112"/>
    </location>
</feature>
<dbReference type="InterPro" id="IPR027417">
    <property type="entry name" value="P-loop_NTPase"/>
</dbReference>
<dbReference type="SUPFAM" id="SSF48024">
    <property type="entry name" value="N-terminal domain of DnaB helicase"/>
    <property type="match status" value="1"/>
</dbReference>
<dbReference type="Proteomes" id="UP001596160">
    <property type="component" value="Unassembled WGS sequence"/>
</dbReference>
<organism evidence="4 5">
    <name type="scientific">Streptomyces amakusaensis</name>
    <dbReference type="NCBI Taxonomy" id="67271"/>
    <lineage>
        <taxon>Bacteria</taxon>
        <taxon>Bacillati</taxon>
        <taxon>Actinomycetota</taxon>
        <taxon>Actinomycetes</taxon>
        <taxon>Kitasatosporales</taxon>
        <taxon>Streptomycetaceae</taxon>
        <taxon>Streptomyces</taxon>
    </lineage>
</organism>
<comment type="caution">
    <text evidence="4">The sequence shown here is derived from an EMBL/GenBank/DDBJ whole genome shotgun (WGS) entry which is preliminary data.</text>
</comment>
<proteinExistence type="predicted"/>
<evidence type="ECO:0000259" key="3">
    <source>
        <dbReference type="Pfam" id="PF00772"/>
    </source>
</evidence>
<evidence type="ECO:0000256" key="2">
    <source>
        <dbReference type="ARBA" id="ARBA00023125"/>
    </source>
</evidence>
<keyword evidence="2" id="KW-0238">DNA-binding</keyword>
<protein>
    <submittedName>
        <fullName evidence="4">AAA family ATPase</fullName>
    </submittedName>
</protein>
<reference evidence="5" key="1">
    <citation type="journal article" date="2019" name="Int. J. Syst. Evol. Microbiol.">
        <title>The Global Catalogue of Microorganisms (GCM) 10K type strain sequencing project: providing services to taxonomists for standard genome sequencing and annotation.</title>
        <authorList>
            <consortium name="The Broad Institute Genomics Platform"/>
            <consortium name="The Broad Institute Genome Sequencing Center for Infectious Disease"/>
            <person name="Wu L."/>
            <person name="Ma J."/>
        </authorList>
    </citation>
    <scope>NUCLEOTIDE SEQUENCE [LARGE SCALE GENOMIC DNA]</scope>
    <source>
        <strain evidence="5">PCU 266</strain>
    </source>
</reference>
<dbReference type="Pfam" id="PF13481">
    <property type="entry name" value="AAA_25"/>
    <property type="match status" value="1"/>
</dbReference>
<name>A0ABW0AVL9_9ACTN</name>
<dbReference type="PANTHER" id="PTHR30153:SF2">
    <property type="entry name" value="REPLICATIVE DNA HELICASE"/>
    <property type="match status" value="1"/>
</dbReference>
<dbReference type="SUPFAM" id="SSF52540">
    <property type="entry name" value="P-loop containing nucleoside triphosphate hydrolases"/>
    <property type="match status" value="1"/>
</dbReference>
<evidence type="ECO:0000313" key="5">
    <source>
        <dbReference type="Proteomes" id="UP001596160"/>
    </source>
</evidence>
<dbReference type="RefSeq" id="WP_344486794.1">
    <property type="nucleotide sequence ID" value="NZ_BAAASB010000049.1"/>
</dbReference>
<sequence>MGNEETAELAELTAAEDAVLGTLLRDGVDDLVPDLVDALEPSDFREPRQGELWDVLCGLRAGGRACDPITVTAALRAAGTLERHGGPVRIHQLHDAVPTAGHALHYAGIIREAARWRALLAAGVRTVTAAQRREGTAAEAAEMAVEAMRGVRDQGAGAGDEAPVDLLDLIAEADAEPDWVIPGVLARWDRLILTGGEGGGKSLLLRQIAVRAAAGLHPWKRARIRPVKALIVDVENSRDQVRPWLARMHAAAAEEGAPVERGALRAVIRPEGIDLSRPADRARLLRLVEAERPDLIVIGPIYKLAAPRSGEGAEDAARALMSALEAVRVASDGAALLIEAHSPHASMGRRDLRPIGSSLWLRWPEFGFGLAPVTGEPGAAELRLHDWTPWRGARSERSWPERVCEGATWPWMAVQHTGNEPIVVATLTEEQAVAAGLIPEQQFWDDVQID</sequence>
<gene>
    <name evidence="4" type="ORF">ACFPRH_35440</name>
</gene>